<feature type="compositionally biased region" description="Basic and acidic residues" evidence="2">
    <location>
        <begin position="136"/>
        <end position="146"/>
    </location>
</feature>
<feature type="coiled-coil region" evidence="1">
    <location>
        <begin position="62"/>
        <end position="96"/>
    </location>
</feature>
<evidence type="ECO:0000313" key="5">
    <source>
        <dbReference type="WBParaSite" id="HPBE_0000639901-mRNA-1"/>
    </source>
</evidence>
<organism evidence="4 5">
    <name type="scientific">Heligmosomoides polygyrus</name>
    <name type="common">Parasitic roundworm</name>
    <dbReference type="NCBI Taxonomy" id="6339"/>
    <lineage>
        <taxon>Eukaryota</taxon>
        <taxon>Metazoa</taxon>
        <taxon>Ecdysozoa</taxon>
        <taxon>Nematoda</taxon>
        <taxon>Chromadorea</taxon>
        <taxon>Rhabditida</taxon>
        <taxon>Rhabditina</taxon>
        <taxon>Rhabditomorpha</taxon>
        <taxon>Strongyloidea</taxon>
        <taxon>Heligmosomidae</taxon>
        <taxon>Heligmosomoides</taxon>
    </lineage>
</organism>
<dbReference type="EMBL" id="UZAH01025655">
    <property type="protein sequence ID" value="VDO68082.1"/>
    <property type="molecule type" value="Genomic_DNA"/>
</dbReference>
<feature type="region of interest" description="Disordered" evidence="2">
    <location>
        <begin position="1"/>
        <end position="28"/>
    </location>
</feature>
<name>A0A183FHV5_HELPZ</name>
<evidence type="ECO:0000256" key="2">
    <source>
        <dbReference type="SAM" id="MobiDB-lite"/>
    </source>
</evidence>
<dbReference type="AlphaFoldDB" id="A0A183FHV5"/>
<gene>
    <name evidence="3" type="ORF">HPBE_LOCUS6400</name>
</gene>
<evidence type="ECO:0000313" key="3">
    <source>
        <dbReference type="EMBL" id="VDO68082.1"/>
    </source>
</evidence>
<keyword evidence="1" id="KW-0175">Coiled coil</keyword>
<proteinExistence type="predicted"/>
<keyword evidence="4" id="KW-1185">Reference proteome</keyword>
<reference evidence="3 4" key="1">
    <citation type="submission" date="2018-11" db="EMBL/GenBank/DDBJ databases">
        <authorList>
            <consortium name="Pathogen Informatics"/>
        </authorList>
    </citation>
    <scope>NUCLEOTIDE SEQUENCE [LARGE SCALE GENOMIC DNA]</scope>
</reference>
<evidence type="ECO:0000256" key="1">
    <source>
        <dbReference type="SAM" id="Coils"/>
    </source>
</evidence>
<evidence type="ECO:0000313" key="4">
    <source>
        <dbReference type="Proteomes" id="UP000050761"/>
    </source>
</evidence>
<reference evidence="5" key="2">
    <citation type="submission" date="2019-09" db="UniProtKB">
        <authorList>
            <consortium name="WormBaseParasite"/>
        </authorList>
    </citation>
    <scope>IDENTIFICATION</scope>
</reference>
<sequence>MSPSKTSVQKAVKAVAVDGDGTDPGQGSDEIAAALQQLQADKQTPGLIKVLMNHVVSYQKELSAVLSKNQDREEQLVALREENSALKAALVEAAGKSGAPAPHEGIPVSILSYVDEKERLRSSSSLESLNPRTLSRPKERFKTPTL</sequence>
<dbReference type="Proteomes" id="UP000050761">
    <property type="component" value="Unassembled WGS sequence"/>
</dbReference>
<dbReference type="WBParaSite" id="HPBE_0000639901-mRNA-1">
    <property type="protein sequence ID" value="HPBE_0000639901-mRNA-1"/>
    <property type="gene ID" value="HPBE_0000639901"/>
</dbReference>
<accession>A0A183FHV5</accession>
<feature type="region of interest" description="Disordered" evidence="2">
    <location>
        <begin position="120"/>
        <end position="146"/>
    </location>
</feature>
<protein>
    <submittedName>
        <fullName evidence="5">C-Jun-amino-terminal kinase-interacting protein 1</fullName>
    </submittedName>
</protein>
<accession>A0A3P8B842</accession>